<keyword evidence="2" id="KW-0326">Glycosidase</keyword>
<dbReference type="InterPro" id="IPR017853">
    <property type="entry name" value="GH"/>
</dbReference>
<dbReference type="CDD" id="cd11354">
    <property type="entry name" value="AmyAc_bac_CMD_like"/>
    <property type="match status" value="1"/>
</dbReference>
<dbReference type="Pfam" id="PF00128">
    <property type="entry name" value="Alpha-amylase"/>
    <property type="match status" value="2"/>
</dbReference>
<feature type="compositionally biased region" description="Basic and acidic residues" evidence="3">
    <location>
        <begin position="366"/>
        <end position="384"/>
    </location>
</feature>
<dbReference type="OrthoDB" id="9802433at2"/>
<keyword evidence="1" id="KW-0378">Hydrolase</keyword>
<evidence type="ECO:0000259" key="4">
    <source>
        <dbReference type="SMART" id="SM00642"/>
    </source>
</evidence>
<dbReference type="SUPFAM" id="SSF51445">
    <property type="entry name" value="(Trans)glycosidases"/>
    <property type="match status" value="1"/>
</dbReference>
<evidence type="ECO:0000313" key="6">
    <source>
        <dbReference type="Proteomes" id="UP000078368"/>
    </source>
</evidence>
<sequence>MSLLDDAIWWHVYPLGAAGAPIRGDQAREAADPGEHRLLRLVPWLDYAVELGCSGVLLGPIFESASHGYDTLDHMAIDRRLGSEEDFEAFMAACRERGLNVMLDGVFNHVAATHPRAEELALRLPDGGLACWEGHSELLTLDHSKPAVVDFVADIMLHWLRKGIAGWRLDVAYAVPPRFWAETIGRVRGEFPNALFLGEVIHGDYAQIVADGRLDTVTQYELWKAIWSSIKDVNFWELAWALDRQAELCRGFVPQTFVGNHDVTRIASQVGEAGAALAAAMLFTLPGMPSIYYGDERGVRGDKGEGATADDELRPALPPEPGEGDRPWMYRLYQDLIGLRRRHPWIARGEAAVLAKDNSWIEYEVRPSGEGGREGQTDRGRDGAGRANGGHANGVLTNSGHANAGDALRVRIELAPRAAVRITDAAGNELFAWRGPEGGLSADAP</sequence>
<feature type="region of interest" description="Disordered" evidence="3">
    <location>
        <begin position="302"/>
        <end position="324"/>
    </location>
</feature>
<dbReference type="RefSeq" id="WP_064230768.1">
    <property type="nucleotide sequence ID" value="NZ_LVZK01000001.1"/>
</dbReference>
<keyword evidence="6" id="KW-1185">Reference proteome</keyword>
<proteinExistence type="predicted"/>
<dbReference type="PANTHER" id="PTHR10357:SF210">
    <property type="entry name" value="MALTODEXTRIN GLUCOSIDASE"/>
    <property type="match status" value="1"/>
</dbReference>
<dbReference type="Proteomes" id="UP000078368">
    <property type="component" value="Unassembled WGS sequence"/>
</dbReference>
<accession>A0A179B3J3</accession>
<evidence type="ECO:0000256" key="1">
    <source>
        <dbReference type="ARBA" id="ARBA00022801"/>
    </source>
</evidence>
<dbReference type="InterPro" id="IPR006047">
    <property type="entry name" value="GH13_cat_dom"/>
</dbReference>
<evidence type="ECO:0000313" key="5">
    <source>
        <dbReference type="EMBL" id="OAP85803.1"/>
    </source>
</evidence>
<feature type="domain" description="Glycosyl hydrolase family 13 catalytic" evidence="4">
    <location>
        <begin position="11"/>
        <end position="340"/>
    </location>
</feature>
<name>A0A179B3J3_9ACTO</name>
<dbReference type="EMBL" id="LVZK01000001">
    <property type="protein sequence ID" value="OAP85803.1"/>
    <property type="molecule type" value="Genomic_DNA"/>
</dbReference>
<evidence type="ECO:0000256" key="3">
    <source>
        <dbReference type="SAM" id="MobiDB-lite"/>
    </source>
</evidence>
<comment type="caution">
    <text evidence="5">The sequence shown here is derived from an EMBL/GenBank/DDBJ whole genome shotgun (WGS) entry which is preliminary data.</text>
</comment>
<dbReference type="GO" id="GO:0005975">
    <property type="term" value="P:carbohydrate metabolic process"/>
    <property type="evidence" value="ECO:0007669"/>
    <property type="project" value="InterPro"/>
</dbReference>
<evidence type="ECO:0000256" key="2">
    <source>
        <dbReference type="ARBA" id="ARBA00023295"/>
    </source>
</evidence>
<gene>
    <name evidence="5" type="ORF">A4H34_01005</name>
</gene>
<dbReference type="AlphaFoldDB" id="A0A179B3J3"/>
<reference evidence="5 6" key="1">
    <citation type="submission" date="2016-04" db="EMBL/GenBank/DDBJ databases">
        <title>Peptidophaga gingivicola gen. nov., sp. nov., isolated from human subgingival plaque.</title>
        <authorList>
            <person name="Beall C.J."/>
            <person name="Mokrzan E.M."/>
            <person name="Griffen A.L."/>
            <person name="Leys E.J."/>
        </authorList>
    </citation>
    <scope>NUCLEOTIDE SEQUENCE [LARGE SCALE GENOMIC DNA]</scope>
    <source>
        <strain evidence="5 6">BA112</strain>
    </source>
</reference>
<dbReference type="Gene3D" id="3.20.20.80">
    <property type="entry name" value="Glycosidases"/>
    <property type="match status" value="2"/>
</dbReference>
<dbReference type="SMART" id="SM00642">
    <property type="entry name" value="Aamy"/>
    <property type="match status" value="1"/>
</dbReference>
<dbReference type="GO" id="GO:0016798">
    <property type="term" value="F:hydrolase activity, acting on glycosyl bonds"/>
    <property type="evidence" value="ECO:0007669"/>
    <property type="project" value="UniProtKB-KW"/>
</dbReference>
<organism evidence="5 6">
    <name type="scientific">Peptidiphaga gingivicola</name>
    <dbReference type="NCBI Taxonomy" id="2741497"/>
    <lineage>
        <taxon>Bacteria</taxon>
        <taxon>Bacillati</taxon>
        <taxon>Actinomycetota</taxon>
        <taxon>Actinomycetes</taxon>
        <taxon>Actinomycetales</taxon>
        <taxon>Actinomycetaceae</taxon>
        <taxon>Peptidiphaga</taxon>
    </lineage>
</organism>
<dbReference type="STRING" id="1823756.A4H34_01005"/>
<dbReference type="PANTHER" id="PTHR10357">
    <property type="entry name" value="ALPHA-AMYLASE FAMILY MEMBER"/>
    <property type="match status" value="1"/>
</dbReference>
<protein>
    <submittedName>
        <fullName evidence="5">Alpha-amylase</fullName>
    </submittedName>
</protein>
<feature type="region of interest" description="Disordered" evidence="3">
    <location>
        <begin position="366"/>
        <end position="401"/>
    </location>
</feature>